<name>A0A9W9QF79_PENBR</name>
<dbReference type="SUPFAM" id="SSF57701">
    <property type="entry name" value="Zn2/Cys6 DNA-binding domain"/>
    <property type="match status" value="1"/>
</dbReference>
<feature type="region of interest" description="Disordered" evidence="5">
    <location>
        <begin position="646"/>
        <end position="697"/>
    </location>
</feature>
<dbReference type="GO" id="GO:0003677">
    <property type="term" value="F:DNA binding"/>
    <property type="evidence" value="ECO:0007669"/>
    <property type="project" value="UniProtKB-KW"/>
</dbReference>
<dbReference type="EMBL" id="JAPZBQ010000004">
    <property type="protein sequence ID" value="KAJ5334927.1"/>
    <property type="molecule type" value="Genomic_DNA"/>
</dbReference>
<comment type="caution">
    <text evidence="7">The sequence shown here is derived from an EMBL/GenBank/DDBJ whole genome shotgun (WGS) entry which is preliminary data.</text>
</comment>
<dbReference type="AlphaFoldDB" id="A0A9W9QF79"/>
<reference evidence="7" key="1">
    <citation type="submission" date="2022-12" db="EMBL/GenBank/DDBJ databases">
        <authorList>
            <person name="Petersen C."/>
        </authorList>
    </citation>
    <scope>NUCLEOTIDE SEQUENCE</scope>
    <source>
        <strain evidence="7">IBT 35673</strain>
    </source>
</reference>
<sequence>MATSVYLSETPPSKRRKVRKGTRSCWECRRRKEKCTFGSSSDICIKCHRRGTKCVGQEFPENISESLDHSPQVGDQVTRVEALVDRLCRERGNDPETPAQPGRTLTRNVQTPRPASVLTSYLSPASIAPVEKETAGFEILQGSSKQTHYLPKPTSRLTELSHNLYQLLPSSEDAARIIESCGSISTLFYQMNVTSYGELDRDGSKSPQVLFERPESTNHPTLIARYMLYIANLLQHLHPASNPRLYELSESPDQITDRLTKSACSLVIANDDLVTCVEGIECMMIQSWFQVNGGNLRKALITVRRAITIAQLMNFHRPGDHTKCKFVDSKTKVLPQFLWFRCVSLERHICMMLGLPQATLDQSMASKEHFESDIPMGRLERRHCVIASRILERNSSNQSFHNYSLTREIDRDLQKAAAELPCRWWLAADLAIVRDQPDALFWEMRRLFHQLYHYNLLVQLHLPYMVNSSTDPNFYYSRIACVNSAREVLVRFLAFRNFNQFAFSCRTYDFFGLMAGMTLLIAHLEEHRRSAVTRDLLIGQPTMTPDNLLAHQRPGDRALVEQIQESMEQASRIDDDILRTESSDLLNRLMKIEDMAMDKNSSFSKDPPGHAASELQKVEADPIHLQIPHLGAIQITSNGVISNFSNSRTSSKDLDQAGPDSTVDDAGDQARSSNHLDATSHPAVTNSGGLDDFSHSESSTQLANDLYGQVATPSISQCSNFTDGFSMMGGGDHLPTDGIDDWILQGVDVAFFDNLMRWSGDGGSCDE</sequence>
<dbReference type="InterPro" id="IPR001138">
    <property type="entry name" value="Zn2Cys6_DnaBD"/>
</dbReference>
<evidence type="ECO:0000259" key="6">
    <source>
        <dbReference type="PROSITE" id="PS50048"/>
    </source>
</evidence>
<keyword evidence="1" id="KW-0805">Transcription regulation</keyword>
<dbReference type="Gene3D" id="4.10.240.10">
    <property type="entry name" value="Zn(2)-C6 fungal-type DNA-binding domain"/>
    <property type="match status" value="1"/>
</dbReference>
<evidence type="ECO:0000256" key="2">
    <source>
        <dbReference type="ARBA" id="ARBA00023125"/>
    </source>
</evidence>
<dbReference type="CDD" id="cd12148">
    <property type="entry name" value="fungal_TF_MHR"/>
    <property type="match status" value="1"/>
</dbReference>
<evidence type="ECO:0000313" key="7">
    <source>
        <dbReference type="EMBL" id="KAJ5334927.1"/>
    </source>
</evidence>
<dbReference type="SMART" id="SM00066">
    <property type="entry name" value="GAL4"/>
    <property type="match status" value="1"/>
</dbReference>
<dbReference type="PANTHER" id="PTHR47840:SF1">
    <property type="entry name" value="ZN(II)2CYS6 TRANSCRIPTION FACTOR (EUROFUNG)"/>
    <property type="match status" value="1"/>
</dbReference>
<gene>
    <name evidence="7" type="ORF">N7452_007330</name>
</gene>
<evidence type="ECO:0000256" key="3">
    <source>
        <dbReference type="ARBA" id="ARBA00023163"/>
    </source>
</evidence>
<evidence type="ECO:0000256" key="4">
    <source>
        <dbReference type="ARBA" id="ARBA00023242"/>
    </source>
</evidence>
<evidence type="ECO:0000313" key="8">
    <source>
        <dbReference type="Proteomes" id="UP001147695"/>
    </source>
</evidence>
<feature type="domain" description="Zn(2)-C6 fungal-type" evidence="6">
    <location>
        <begin position="24"/>
        <end position="55"/>
    </location>
</feature>
<dbReference type="PROSITE" id="PS00463">
    <property type="entry name" value="ZN2_CY6_FUNGAL_1"/>
    <property type="match status" value="1"/>
</dbReference>
<accession>A0A9W9QF79</accession>
<keyword evidence="4" id="KW-0539">Nucleus</keyword>
<dbReference type="CDD" id="cd00067">
    <property type="entry name" value="GAL4"/>
    <property type="match status" value="1"/>
</dbReference>
<proteinExistence type="predicted"/>
<dbReference type="PANTHER" id="PTHR47840">
    <property type="entry name" value="ZN(II)2CYS6 TRANSCRIPTION FACTOR (EUROFUNG)-RELATED"/>
    <property type="match status" value="1"/>
</dbReference>
<protein>
    <recommendedName>
        <fullName evidence="6">Zn(2)-C6 fungal-type domain-containing protein</fullName>
    </recommendedName>
</protein>
<dbReference type="GO" id="GO:0000981">
    <property type="term" value="F:DNA-binding transcription factor activity, RNA polymerase II-specific"/>
    <property type="evidence" value="ECO:0007669"/>
    <property type="project" value="InterPro"/>
</dbReference>
<dbReference type="InterPro" id="IPR036864">
    <property type="entry name" value="Zn2-C6_fun-type_DNA-bd_sf"/>
</dbReference>
<feature type="compositionally biased region" description="Polar residues" evidence="5">
    <location>
        <begin position="670"/>
        <end position="688"/>
    </location>
</feature>
<keyword evidence="2" id="KW-0238">DNA-binding</keyword>
<dbReference type="GO" id="GO:0008270">
    <property type="term" value="F:zinc ion binding"/>
    <property type="evidence" value="ECO:0007669"/>
    <property type="project" value="InterPro"/>
</dbReference>
<reference evidence="7" key="2">
    <citation type="journal article" date="2023" name="IMA Fungus">
        <title>Comparative genomic study of the Penicillium genus elucidates a diverse pangenome and 15 lateral gene transfer events.</title>
        <authorList>
            <person name="Petersen C."/>
            <person name="Sorensen T."/>
            <person name="Nielsen M.R."/>
            <person name="Sondergaard T.E."/>
            <person name="Sorensen J.L."/>
            <person name="Fitzpatrick D.A."/>
            <person name="Frisvad J.C."/>
            <person name="Nielsen K.L."/>
        </authorList>
    </citation>
    <scope>NUCLEOTIDE SEQUENCE</scope>
    <source>
        <strain evidence="7">IBT 35673</strain>
    </source>
</reference>
<dbReference type="Pfam" id="PF00172">
    <property type="entry name" value="Zn_clus"/>
    <property type="match status" value="1"/>
</dbReference>
<dbReference type="Proteomes" id="UP001147695">
    <property type="component" value="Unassembled WGS sequence"/>
</dbReference>
<keyword evidence="3" id="KW-0804">Transcription</keyword>
<evidence type="ECO:0000256" key="5">
    <source>
        <dbReference type="SAM" id="MobiDB-lite"/>
    </source>
</evidence>
<organism evidence="7 8">
    <name type="scientific">Penicillium brevicompactum</name>
    <dbReference type="NCBI Taxonomy" id="5074"/>
    <lineage>
        <taxon>Eukaryota</taxon>
        <taxon>Fungi</taxon>
        <taxon>Dikarya</taxon>
        <taxon>Ascomycota</taxon>
        <taxon>Pezizomycotina</taxon>
        <taxon>Eurotiomycetes</taxon>
        <taxon>Eurotiomycetidae</taxon>
        <taxon>Eurotiales</taxon>
        <taxon>Aspergillaceae</taxon>
        <taxon>Penicillium</taxon>
    </lineage>
</organism>
<dbReference type="PROSITE" id="PS50048">
    <property type="entry name" value="ZN2_CY6_FUNGAL_2"/>
    <property type="match status" value="1"/>
</dbReference>
<evidence type="ECO:0000256" key="1">
    <source>
        <dbReference type="ARBA" id="ARBA00023015"/>
    </source>
</evidence>